<dbReference type="InterPro" id="IPR039659">
    <property type="entry name" value="SPT5"/>
</dbReference>
<dbReference type="GO" id="GO:0006368">
    <property type="term" value="P:transcription elongation by RNA polymerase II"/>
    <property type="evidence" value="ECO:0007669"/>
    <property type="project" value="TreeGrafter"/>
</dbReference>
<feature type="region of interest" description="Disordered" evidence="4">
    <location>
        <begin position="1"/>
        <end position="39"/>
    </location>
</feature>
<dbReference type="GO" id="GO:0032044">
    <property type="term" value="C:DSIF complex"/>
    <property type="evidence" value="ECO:0007669"/>
    <property type="project" value="TreeGrafter"/>
</dbReference>
<dbReference type="PANTHER" id="PTHR11125">
    <property type="entry name" value="SUPPRESSOR OF TY 5"/>
    <property type="match status" value="1"/>
</dbReference>
<dbReference type="Gene3D" id="3.30.70.940">
    <property type="entry name" value="NusG, N-terminal domain"/>
    <property type="match status" value="1"/>
</dbReference>
<feature type="compositionally biased region" description="Gly residues" evidence="4">
    <location>
        <begin position="1188"/>
        <end position="1210"/>
    </location>
</feature>
<feature type="compositionally biased region" description="Basic and acidic residues" evidence="4">
    <location>
        <begin position="25"/>
        <end position="35"/>
    </location>
</feature>
<feature type="compositionally biased region" description="Basic and acidic residues" evidence="4">
    <location>
        <begin position="1177"/>
        <end position="1187"/>
    </location>
</feature>
<feature type="compositionally biased region" description="Low complexity" evidence="4">
    <location>
        <begin position="797"/>
        <end position="806"/>
    </location>
</feature>
<organism evidence="7 8">
    <name type="scientific">Asparagus officinalis</name>
    <name type="common">Garden asparagus</name>
    <dbReference type="NCBI Taxonomy" id="4686"/>
    <lineage>
        <taxon>Eukaryota</taxon>
        <taxon>Viridiplantae</taxon>
        <taxon>Streptophyta</taxon>
        <taxon>Embryophyta</taxon>
        <taxon>Tracheophyta</taxon>
        <taxon>Spermatophyta</taxon>
        <taxon>Magnoliopsida</taxon>
        <taxon>Liliopsida</taxon>
        <taxon>Asparagales</taxon>
        <taxon>Asparagaceae</taxon>
        <taxon>Asparagoideae</taxon>
        <taxon>Asparagus</taxon>
    </lineage>
</organism>
<dbReference type="InterPro" id="IPR041973">
    <property type="entry name" value="KOW_Spt5_1"/>
</dbReference>
<dbReference type="Pfam" id="PF23037">
    <property type="entry name" value="KOWx_SPT5"/>
    <property type="match status" value="1"/>
</dbReference>
<dbReference type="CDD" id="cd06081">
    <property type="entry name" value="KOW_Spt5_1"/>
    <property type="match status" value="1"/>
</dbReference>
<feature type="compositionally biased region" description="Gly residues" evidence="4">
    <location>
        <begin position="1251"/>
        <end position="1274"/>
    </location>
</feature>
<feature type="compositionally biased region" description="Gly residues" evidence="4">
    <location>
        <begin position="1284"/>
        <end position="1299"/>
    </location>
</feature>
<feature type="region of interest" description="Disordered" evidence="4">
    <location>
        <begin position="932"/>
        <end position="1710"/>
    </location>
</feature>
<feature type="compositionally biased region" description="Polar residues" evidence="4">
    <location>
        <begin position="1591"/>
        <end position="1600"/>
    </location>
</feature>
<evidence type="ECO:0000256" key="3">
    <source>
        <dbReference type="ARBA" id="ARBA00023242"/>
    </source>
</evidence>
<sequence length="1710" mass="180619">MAVKGKGKQIAGKAPASSPSTSSDINKESSKDFKGAGKSPYLPIFVKEEEVSGDELEELIKDRYGKGSEYVVYDEDPKQDNAAVSVEHLAGDPNIWKVKCMVGKEQQIVLSLMHKYADLQRLGTKMDIISAFTLEHVKGYVYIEADKACDVVEACKGFFNIYSTRMGLVPNTEIPHLLSIRNKACILSKGTWVRMKSGNYKGDLGQVVDYDDMRKKATIKLVPRIDLQAIAKKFGGGVSLKEAAVPSPRLISSHELEQFRSHIEIRRDRHSGECFEILDGLMLKDGYLYKKVSIASIVYWGVEPSKDELLKFTEMSKPEEEDVSWLSSVYNVRKKIKPSKDSDLKGSSEKGNSFNLHDLVLFGRKAFGVIIDMGKDGTMKVLRGDKEGQEVITVKAEAIKSQCVDKMFTASDRHRKTICINDIIKVLEGPLEGRQGTACHMYKGTLFIYDESQEGNSGIFCTKSDLCEKITPAKDSFGKGNKASSSFSQDPVISSEQEDSSFSRNRRRESNQIFSVGQTLRIRKGPLKGYLCRVVRIYRSDVTVKLDSLVKVITVDEQLLSDPNLKRDTAGGGLSGNGEQTLGASSWDGGSSSWQDLSTSAFSFSANNDQKSGQEQGADPWAGRVSHVAGDQEQSDPWVSKASITAGDGGSADPWGSKASLAARDDGGSADPWGSKASLPAGDGGSADPWGSKTSLAAGEGSSADPWGSKASLAAREGGSADPSGNKASLAAGDGGSADPWGSKQTPGTRDGGSADPWGTKLTPGAREQEQGVDPWGSSIAGTTTADNNKPRADPWGGKTTHGGSSHSDKTFDSWAKASTASGEENSVWNKTEGVGCEKDGDGWNKPSASSSFSGRERGADQWESKVPAAAKDHARGVDAWGSKASVANKDQGGEDPWASKVTAGVRAEQGQGTDPWVSNVAVATRDKEQKFDTWSSKAALAPNSVGDQNSSWDKAAGGGSGEDGDSWSKPSCKGTTVAVNNSSSSSWETAAIGTKSAEKQEGEPSSWDKAKVSSDGQSGWDMAAGSSIKNNTDGWNNPKSSGGDQVSNWKMGGNEDAWKSSKRDTWEKSSEFEGGRGFGSGGNSWNKPVDSDGGQGSGWGKGSGWDDGAGSGQGGDNGWNRQRDSDGGWGSGRGRGRGRYGGRGNRDEENQDGSSEFGGGRGSGRGRGRGRYGGRGSRDEDNKEGSGDFGGGWGSGRGRGRGWYGGRSAGDGENQDGSGDLGWGSGRGRGWGRYGGRGAGDGDNQDRQGDYGGGWESGRGGGRGRYGERGGTGNEDNQDRTGGSWGSGRGRGQWGGSGTATEENQDKSGEFGGWGSGKSWNQKEQERGAGPWGSSVAGASTDKEQNADPWGSKATPSESNHSDKAFDSWVKASSTSGERNSLWAKTTGGGGSGKDGDGWNKSSTKTISSTLGMISPDQGEGAATWASGSSRDKTQGADPWGSKASPAAKDKGEADPWGGKLAASARDPGQGADAWGSKAAAPSRADKEQKADAWGSKAAPGDSSNNQNSPWNKVAGEGSGKDGDGWSKAATYSTKNGADGWDKPKSFGSNQASNWKKEGNEDAWNSSNKPKVEGQGSEPSSSWEKPKVSTGATWGSSSKNGTNEWNNGGNEDAWKKPRGSDWGGGDSSREGQGNYWKREVAFDGGRGFNRGRGILGRYGGRGNGDYDDNNNHQDRSGSDFGGRGRGWNGDRGGRGGGRGRGRFQSSDWS</sequence>
<feature type="compositionally biased region" description="Basic and acidic residues" evidence="4">
    <location>
        <begin position="997"/>
        <end position="1013"/>
    </location>
</feature>
<evidence type="ECO:0000313" key="7">
    <source>
        <dbReference type="EMBL" id="ONK75729.1"/>
    </source>
</evidence>
<dbReference type="InterPro" id="IPR041977">
    <property type="entry name" value="KOW_Spt5_4"/>
</dbReference>
<feature type="region of interest" description="Disordered" evidence="4">
    <location>
        <begin position="477"/>
        <end position="506"/>
    </location>
</feature>
<feature type="compositionally biased region" description="Low complexity" evidence="4">
    <location>
        <begin position="1601"/>
        <end position="1612"/>
    </location>
</feature>
<protein>
    <recommendedName>
        <fullName evidence="9">Protein RNA-directed DNA methylation 3</fullName>
    </recommendedName>
</protein>
<comment type="subcellular location">
    <subcellularLocation>
        <location evidence="1">Nucleus</location>
    </subcellularLocation>
</comment>
<dbReference type="GO" id="GO:0003729">
    <property type="term" value="F:mRNA binding"/>
    <property type="evidence" value="ECO:0007669"/>
    <property type="project" value="TreeGrafter"/>
</dbReference>
<dbReference type="InterPro" id="IPR006645">
    <property type="entry name" value="NGN-like_dom"/>
</dbReference>
<feature type="compositionally biased region" description="Polar residues" evidence="4">
    <location>
        <begin position="1503"/>
        <end position="1512"/>
    </location>
</feature>
<dbReference type="InterPro" id="IPR005100">
    <property type="entry name" value="NGN-domain"/>
</dbReference>
<evidence type="ECO:0000259" key="5">
    <source>
        <dbReference type="SMART" id="SM00738"/>
    </source>
</evidence>
<feature type="compositionally biased region" description="Basic and acidic residues" evidence="4">
    <location>
        <begin position="855"/>
        <end position="864"/>
    </location>
</feature>
<dbReference type="GO" id="GO:0032784">
    <property type="term" value="P:regulation of DNA-templated transcription elongation"/>
    <property type="evidence" value="ECO:0007669"/>
    <property type="project" value="InterPro"/>
</dbReference>
<dbReference type="InterPro" id="IPR036735">
    <property type="entry name" value="NGN_dom_sf"/>
</dbReference>
<feature type="compositionally biased region" description="Gly residues" evidence="4">
    <location>
        <begin position="1094"/>
        <end position="1118"/>
    </location>
</feature>
<feature type="compositionally biased region" description="Polar residues" evidence="4">
    <location>
        <begin position="1028"/>
        <end position="1049"/>
    </location>
</feature>
<evidence type="ECO:0000256" key="2">
    <source>
        <dbReference type="ARBA" id="ARBA00023163"/>
    </source>
</evidence>
<dbReference type="SMART" id="SM00738">
    <property type="entry name" value="NGN"/>
    <property type="match status" value="1"/>
</dbReference>
<dbReference type="Pfam" id="PF03439">
    <property type="entry name" value="Spt5-NGN"/>
    <property type="match status" value="1"/>
</dbReference>
<dbReference type="Pfam" id="PF23290">
    <property type="entry name" value="KOW5_SPT5"/>
    <property type="match status" value="1"/>
</dbReference>
<dbReference type="CDD" id="cd06084">
    <property type="entry name" value="KOW_Spt5_4"/>
    <property type="match status" value="1"/>
</dbReference>
<feature type="region of interest" description="Disordered" evidence="4">
    <location>
        <begin position="563"/>
        <end position="593"/>
    </location>
</feature>
<feature type="domain" description="KOW" evidence="6">
    <location>
        <begin position="186"/>
        <end position="213"/>
    </location>
</feature>
<feature type="compositionally biased region" description="Polar residues" evidence="4">
    <location>
        <begin position="482"/>
        <end position="495"/>
    </location>
</feature>
<name>A0A5P1FFS9_ASPOF</name>
<keyword evidence="2" id="KW-0804">Transcription</keyword>
<reference evidence="8" key="1">
    <citation type="journal article" date="2017" name="Nat. Commun.">
        <title>The asparagus genome sheds light on the origin and evolution of a young Y chromosome.</title>
        <authorList>
            <person name="Harkess A."/>
            <person name="Zhou J."/>
            <person name="Xu C."/>
            <person name="Bowers J.E."/>
            <person name="Van der Hulst R."/>
            <person name="Ayyampalayam S."/>
            <person name="Mercati F."/>
            <person name="Riccardi P."/>
            <person name="McKain M.R."/>
            <person name="Kakrana A."/>
            <person name="Tang H."/>
            <person name="Ray J."/>
            <person name="Groenendijk J."/>
            <person name="Arikit S."/>
            <person name="Mathioni S.M."/>
            <person name="Nakano M."/>
            <person name="Shan H."/>
            <person name="Telgmann-Rauber A."/>
            <person name="Kanno A."/>
            <person name="Yue Z."/>
            <person name="Chen H."/>
            <person name="Li W."/>
            <person name="Chen Y."/>
            <person name="Xu X."/>
            <person name="Zhang Y."/>
            <person name="Luo S."/>
            <person name="Chen H."/>
            <person name="Gao J."/>
            <person name="Mao Z."/>
            <person name="Pires J.C."/>
            <person name="Luo M."/>
            <person name="Kudrna D."/>
            <person name="Wing R.A."/>
            <person name="Meyers B.C."/>
            <person name="Yi K."/>
            <person name="Kong H."/>
            <person name="Lavrijsen P."/>
            <person name="Sunseri F."/>
            <person name="Falavigna A."/>
            <person name="Ye Y."/>
            <person name="Leebens-Mack J.H."/>
            <person name="Chen G."/>
        </authorList>
    </citation>
    <scope>NUCLEOTIDE SEQUENCE [LARGE SCALE GENOMIC DNA]</scope>
    <source>
        <strain evidence="8">cv. DH0086</strain>
    </source>
</reference>
<dbReference type="InterPro" id="IPR057936">
    <property type="entry name" value="KOWx_Spt5"/>
</dbReference>
<proteinExistence type="predicted"/>
<gene>
    <name evidence="7" type="ORF">A4U43_C03F19930</name>
</gene>
<keyword evidence="8" id="KW-1185">Reference proteome</keyword>
<evidence type="ECO:0000256" key="4">
    <source>
        <dbReference type="SAM" id="MobiDB-lite"/>
    </source>
</evidence>
<dbReference type="GO" id="GO:0006357">
    <property type="term" value="P:regulation of transcription by RNA polymerase II"/>
    <property type="evidence" value="ECO:0007669"/>
    <property type="project" value="InterPro"/>
</dbReference>
<evidence type="ECO:0000256" key="1">
    <source>
        <dbReference type="ARBA" id="ARBA00004123"/>
    </source>
</evidence>
<feature type="compositionally biased region" description="Gly residues" evidence="4">
    <location>
        <begin position="1220"/>
        <end position="1242"/>
    </location>
</feature>
<evidence type="ECO:0008006" key="9">
    <source>
        <dbReference type="Google" id="ProtNLM"/>
    </source>
</evidence>
<dbReference type="FunFam" id="2.30.30.30:FF:000053">
    <property type="entry name" value="Protein RNA-directed DNA methylation 3"/>
    <property type="match status" value="1"/>
</dbReference>
<dbReference type="InterPro" id="IPR041978">
    <property type="entry name" value="KOW_Spt5_5"/>
</dbReference>
<dbReference type="OMA" id="DPWGSKA"/>
<evidence type="ECO:0000259" key="6">
    <source>
        <dbReference type="SMART" id="SM00739"/>
    </source>
</evidence>
<feature type="compositionally biased region" description="Gly residues" evidence="4">
    <location>
        <begin position="1645"/>
        <end position="1664"/>
    </location>
</feature>
<feature type="compositionally biased region" description="Basic and acidic residues" evidence="4">
    <location>
        <begin position="1057"/>
        <end position="1075"/>
    </location>
</feature>
<feature type="domain" description="KOW" evidence="6">
    <location>
        <begin position="513"/>
        <end position="540"/>
    </location>
</feature>
<accession>A0A5P1FFS9</accession>
<keyword evidence="3" id="KW-0539">Nucleus</keyword>
<feature type="compositionally biased region" description="Polar residues" evidence="4">
    <location>
        <begin position="1401"/>
        <end position="1413"/>
    </location>
</feature>
<dbReference type="Pfam" id="PF23291">
    <property type="entry name" value="KOW4_SPT5"/>
    <property type="match status" value="1"/>
</dbReference>
<dbReference type="Gene3D" id="2.30.30.30">
    <property type="match status" value="2"/>
</dbReference>
<feature type="compositionally biased region" description="Polar residues" evidence="4">
    <location>
        <begin position="817"/>
        <end position="830"/>
    </location>
</feature>
<dbReference type="InterPro" id="IPR014722">
    <property type="entry name" value="Rib_uL2_dom2"/>
</dbReference>
<dbReference type="InterPro" id="IPR039385">
    <property type="entry name" value="NGN_Euk"/>
</dbReference>
<dbReference type="Proteomes" id="UP000243459">
    <property type="component" value="Chromosome 3"/>
</dbReference>
<feature type="region of interest" description="Disordered" evidence="4">
    <location>
        <begin position="627"/>
        <end position="881"/>
    </location>
</feature>
<evidence type="ECO:0000313" key="8">
    <source>
        <dbReference type="Proteomes" id="UP000243459"/>
    </source>
</evidence>
<feature type="domain" description="NusG-like N-terminal" evidence="5">
    <location>
        <begin position="92"/>
        <end position="181"/>
    </location>
</feature>
<dbReference type="SMART" id="SM00739">
    <property type="entry name" value="KOW"/>
    <property type="match status" value="3"/>
</dbReference>
<dbReference type="Gramene" id="ONK75729">
    <property type="protein sequence ID" value="ONK75729"/>
    <property type="gene ID" value="A4U43_C03F19930"/>
</dbReference>
<feature type="domain" description="KOW" evidence="6">
    <location>
        <begin position="417"/>
        <end position="444"/>
    </location>
</feature>
<dbReference type="CDD" id="cd09888">
    <property type="entry name" value="NGN_Euk"/>
    <property type="match status" value="1"/>
</dbReference>
<dbReference type="EMBL" id="CM007383">
    <property type="protein sequence ID" value="ONK75729.1"/>
    <property type="molecule type" value="Genomic_DNA"/>
</dbReference>
<feature type="compositionally biased region" description="Gly residues" evidence="4">
    <location>
        <begin position="1680"/>
        <end position="1699"/>
    </location>
</feature>
<dbReference type="InterPro" id="IPR005824">
    <property type="entry name" value="KOW"/>
</dbReference>
<dbReference type="PANTHER" id="PTHR11125:SF8">
    <property type="entry name" value="PROTEIN RNA-DIRECTED DNA METHYLATION 3"/>
    <property type="match status" value="1"/>
</dbReference>
<dbReference type="Pfam" id="PF23042">
    <property type="entry name" value="KOW1_SPT5"/>
    <property type="match status" value="1"/>
</dbReference>